<gene>
    <name evidence="1" type="ORF">HNP46_005449</name>
</gene>
<dbReference type="RefSeq" id="WP_184595110.1">
    <property type="nucleotide sequence ID" value="NZ_JACHLI010000028.1"/>
</dbReference>
<dbReference type="EMBL" id="JACHLI010000028">
    <property type="protein sequence ID" value="MBB4866544.1"/>
    <property type="molecule type" value="Genomic_DNA"/>
</dbReference>
<reference evidence="1 2" key="1">
    <citation type="submission" date="2020-08" db="EMBL/GenBank/DDBJ databases">
        <title>Functional genomics of gut bacteria from endangered species of beetles.</title>
        <authorList>
            <person name="Carlos-Shanley C."/>
        </authorList>
    </citation>
    <scope>NUCLEOTIDE SEQUENCE [LARGE SCALE GENOMIC DNA]</scope>
    <source>
        <strain evidence="1 2">S00179</strain>
    </source>
</reference>
<evidence type="ECO:0000313" key="1">
    <source>
        <dbReference type="EMBL" id="MBB4866544.1"/>
    </source>
</evidence>
<organism evidence="1 2">
    <name type="scientific">Pseudomonas nitroreducens</name>
    <dbReference type="NCBI Taxonomy" id="46680"/>
    <lineage>
        <taxon>Bacteria</taxon>
        <taxon>Pseudomonadati</taxon>
        <taxon>Pseudomonadota</taxon>
        <taxon>Gammaproteobacteria</taxon>
        <taxon>Pseudomonadales</taxon>
        <taxon>Pseudomonadaceae</taxon>
        <taxon>Pseudomonas</taxon>
    </lineage>
</organism>
<accession>A0A7W7KQ82</accession>
<dbReference type="AlphaFoldDB" id="A0A7W7KQ82"/>
<comment type="caution">
    <text evidence="1">The sequence shown here is derived from an EMBL/GenBank/DDBJ whole genome shotgun (WGS) entry which is preliminary data.</text>
</comment>
<evidence type="ECO:0000313" key="2">
    <source>
        <dbReference type="Proteomes" id="UP000566995"/>
    </source>
</evidence>
<dbReference type="Proteomes" id="UP000566995">
    <property type="component" value="Unassembled WGS sequence"/>
</dbReference>
<name>A0A7W7KQ82_PSENT</name>
<proteinExistence type="predicted"/>
<protein>
    <submittedName>
        <fullName evidence="1">Uncharacterized protein</fullName>
    </submittedName>
</protein>
<sequence>MKDTSDPLVDLRYSHIEKAPQPDYFYLYFSSDISLDSILSRSKGISRASEGLECSLEQPAVFEMNHVIASFGAGHLDRDGSVDGRFMYKANFFFGETADEGGTYRYLRRERLVELLGARSSIPCKVKISALGYKAYYSKSFSLPMAEVLPLVLE</sequence>